<feature type="site" description="Contributes to redox potential value" evidence="8">
    <location>
        <position position="29"/>
    </location>
</feature>
<sequence>MADLPNRFNELINMNDLPVLVDFYADWCGPCKMLSPTIAQLAREYKGRITTVKINTEKKPAIAAEYSIQSIPTIMMFHKGKQLMRLQGALPYESLKAEIDKVL</sequence>
<evidence type="ECO:0000256" key="2">
    <source>
        <dbReference type="ARBA" id="ARBA00022448"/>
    </source>
</evidence>
<comment type="similarity">
    <text evidence="1 7">Belongs to the thioredoxin family.</text>
</comment>
<dbReference type="PROSITE" id="PS51352">
    <property type="entry name" value="THIOREDOXIN_2"/>
    <property type="match status" value="1"/>
</dbReference>
<dbReference type="FunFam" id="3.40.30.10:FF:000001">
    <property type="entry name" value="Thioredoxin"/>
    <property type="match status" value="1"/>
</dbReference>
<reference evidence="11 12" key="1">
    <citation type="submission" date="2022-12" db="EMBL/GenBank/DDBJ databases">
        <title>Metagenome assembled genome from gulf of manar.</title>
        <authorList>
            <person name="Kohli P."/>
            <person name="Pk S."/>
            <person name="Venkata Ramana C."/>
            <person name="Sasikala C."/>
        </authorList>
    </citation>
    <scope>NUCLEOTIDE SEQUENCE [LARGE SCALE GENOMIC DNA]</scope>
    <source>
        <strain evidence="11">JB008</strain>
    </source>
</reference>
<evidence type="ECO:0000256" key="5">
    <source>
        <dbReference type="ARBA" id="ARBA00023284"/>
    </source>
</evidence>
<evidence type="ECO:0000256" key="9">
    <source>
        <dbReference type="PIRSR" id="PIRSR000077-4"/>
    </source>
</evidence>
<gene>
    <name evidence="11" type="primary">trxA</name>
    <name evidence="11" type="ORF">PQJ61_02975</name>
</gene>
<dbReference type="Gene3D" id="3.40.30.10">
    <property type="entry name" value="Glutaredoxin"/>
    <property type="match status" value="1"/>
</dbReference>
<comment type="caution">
    <text evidence="11">The sequence shown here is derived from an EMBL/GenBank/DDBJ whole genome shotgun (WGS) entry which is preliminary data.</text>
</comment>
<keyword evidence="2" id="KW-0813">Transport</keyword>
<evidence type="ECO:0000256" key="7">
    <source>
        <dbReference type="PIRNR" id="PIRNR000077"/>
    </source>
</evidence>
<dbReference type="GO" id="GO:0015035">
    <property type="term" value="F:protein-disulfide reductase activity"/>
    <property type="evidence" value="ECO:0007669"/>
    <property type="project" value="UniProtKB-UniRule"/>
</dbReference>
<dbReference type="EMBL" id="JAQQAL010000009">
    <property type="protein sequence ID" value="MDC7225710.1"/>
    <property type="molecule type" value="Genomic_DNA"/>
</dbReference>
<protein>
    <recommendedName>
        <fullName evidence="6 7">Thioredoxin</fullName>
    </recommendedName>
</protein>
<dbReference type="PROSITE" id="PS00194">
    <property type="entry name" value="THIOREDOXIN_1"/>
    <property type="match status" value="1"/>
</dbReference>
<feature type="active site" description="Nucleophile" evidence="8">
    <location>
        <position position="28"/>
    </location>
</feature>
<evidence type="ECO:0000259" key="10">
    <source>
        <dbReference type="PROSITE" id="PS51352"/>
    </source>
</evidence>
<dbReference type="SUPFAM" id="SSF52833">
    <property type="entry name" value="Thioredoxin-like"/>
    <property type="match status" value="1"/>
</dbReference>
<dbReference type="CDD" id="cd02947">
    <property type="entry name" value="TRX_family"/>
    <property type="match status" value="1"/>
</dbReference>
<feature type="site" description="Contributes to redox potential value" evidence="8">
    <location>
        <position position="30"/>
    </location>
</feature>
<feature type="disulfide bond" description="Redox-active" evidence="9">
    <location>
        <begin position="28"/>
        <end position="31"/>
    </location>
</feature>
<dbReference type="InterPro" id="IPR017937">
    <property type="entry name" value="Thioredoxin_CS"/>
</dbReference>
<organism evidence="11 12">
    <name type="scientific">Candidatus Thalassospirochaeta sargassi</name>
    <dbReference type="NCBI Taxonomy" id="3119039"/>
    <lineage>
        <taxon>Bacteria</taxon>
        <taxon>Pseudomonadati</taxon>
        <taxon>Spirochaetota</taxon>
        <taxon>Spirochaetia</taxon>
        <taxon>Spirochaetales</taxon>
        <taxon>Spirochaetaceae</taxon>
        <taxon>Candidatus Thalassospirochaeta</taxon>
    </lineage>
</organism>
<dbReference type="AlphaFoldDB" id="A0AAJ1MLH2"/>
<dbReference type="NCBIfam" id="TIGR01068">
    <property type="entry name" value="thioredoxin"/>
    <property type="match status" value="1"/>
</dbReference>
<dbReference type="Pfam" id="PF00085">
    <property type="entry name" value="Thioredoxin"/>
    <property type="match status" value="1"/>
</dbReference>
<feature type="active site" description="Nucleophile" evidence="8">
    <location>
        <position position="31"/>
    </location>
</feature>
<accession>A0AAJ1MLH2</accession>
<dbReference type="GO" id="GO:0005737">
    <property type="term" value="C:cytoplasm"/>
    <property type="evidence" value="ECO:0007669"/>
    <property type="project" value="TreeGrafter"/>
</dbReference>
<dbReference type="InterPro" id="IPR036249">
    <property type="entry name" value="Thioredoxin-like_sf"/>
</dbReference>
<keyword evidence="5 9" id="KW-0676">Redox-active center</keyword>
<proteinExistence type="inferred from homology"/>
<dbReference type="PANTHER" id="PTHR45663">
    <property type="entry name" value="GEO12009P1"/>
    <property type="match status" value="1"/>
</dbReference>
<dbReference type="InterPro" id="IPR005746">
    <property type="entry name" value="Thioredoxin"/>
</dbReference>
<dbReference type="PRINTS" id="PR00421">
    <property type="entry name" value="THIOREDOXIN"/>
</dbReference>
<evidence type="ECO:0000256" key="8">
    <source>
        <dbReference type="PIRSR" id="PIRSR000077-1"/>
    </source>
</evidence>
<keyword evidence="4 9" id="KW-1015">Disulfide bond</keyword>
<feature type="domain" description="Thioredoxin" evidence="10">
    <location>
        <begin position="1"/>
        <end position="103"/>
    </location>
</feature>
<dbReference type="PANTHER" id="PTHR45663:SF11">
    <property type="entry name" value="GEO12009P1"/>
    <property type="match status" value="1"/>
</dbReference>
<dbReference type="PIRSF" id="PIRSF000077">
    <property type="entry name" value="Thioredoxin"/>
    <property type="match status" value="1"/>
</dbReference>
<name>A0AAJ1MLH2_9SPIO</name>
<evidence type="ECO:0000256" key="1">
    <source>
        <dbReference type="ARBA" id="ARBA00008987"/>
    </source>
</evidence>
<dbReference type="InterPro" id="IPR013766">
    <property type="entry name" value="Thioredoxin_domain"/>
</dbReference>
<evidence type="ECO:0000313" key="11">
    <source>
        <dbReference type="EMBL" id="MDC7225710.1"/>
    </source>
</evidence>
<evidence type="ECO:0000256" key="3">
    <source>
        <dbReference type="ARBA" id="ARBA00022982"/>
    </source>
</evidence>
<keyword evidence="3" id="KW-0249">Electron transport</keyword>
<evidence type="ECO:0000256" key="6">
    <source>
        <dbReference type="NCBIfam" id="TIGR01068"/>
    </source>
</evidence>
<evidence type="ECO:0000313" key="12">
    <source>
        <dbReference type="Proteomes" id="UP001221217"/>
    </source>
</evidence>
<evidence type="ECO:0000256" key="4">
    <source>
        <dbReference type="ARBA" id="ARBA00023157"/>
    </source>
</evidence>
<dbReference type="Proteomes" id="UP001221217">
    <property type="component" value="Unassembled WGS sequence"/>
</dbReference>
<feature type="site" description="Deprotonates C-terminal active site Cys" evidence="8">
    <location>
        <position position="22"/>
    </location>
</feature>